<evidence type="ECO:0000313" key="1">
    <source>
        <dbReference type="EMBL" id="TWU28705.1"/>
    </source>
</evidence>
<evidence type="ECO:0008006" key="3">
    <source>
        <dbReference type="Google" id="ProtNLM"/>
    </source>
</evidence>
<name>A0A5C6CXT0_9BACT</name>
<reference evidence="1 2" key="1">
    <citation type="submission" date="2019-02" db="EMBL/GenBank/DDBJ databases">
        <title>Deep-cultivation of Planctomycetes and their phenomic and genomic characterization uncovers novel biology.</title>
        <authorList>
            <person name="Wiegand S."/>
            <person name="Jogler M."/>
            <person name="Boedeker C."/>
            <person name="Pinto D."/>
            <person name="Vollmers J."/>
            <person name="Rivas-Marin E."/>
            <person name="Kohn T."/>
            <person name="Peeters S.H."/>
            <person name="Heuer A."/>
            <person name="Rast P."/>
            <person name="Oberbeckmann S."/>
            <person name="Bunk B."/>
            <person name="Jeske O."/>
            <person name="Meyerdierks A."/>
            <person name="Storesund J.E."/>
            <person name="Kallscheuer N."/>
            <person name="Luecker S."/>
            <person name="Lage O.M."/>
            <person name="Pohl T."/>
            <person name="Merkel B.J."/>
            <person name="Hornburger P."/>
            <person name="Mueller R.-W."/>
            <person name="Bruemmer F."/>
            <person name="Labrenz M."/>
            <person name="Spormann A.M."/>
            <person name="Op Den Camp H."/>
            <person name="Overmann J."/>
            <person name="Amann R."/>
            <person name="Jetten M.S.M."/>
            <person name="Mascher T."/>
            <person name="Medema M.H."/>
            <person name="Devos D.P."/>
            <person name="Kaster A.-K."/>
            <person name="Ovreas L."/>
            <person name="Rohde M."/>
            <person name="Galperin M.Y."/>
            <person name="Jogler C."/>
        </authorList>
    </citation>
    <scope>NUCLEOTIDE SEQUENCE [LARGE SCALE GENOMIC DNA]</scope>
    <source>
        <strain evidence="1 2">Pla144</strain>
    </source>
</reference>
<keyword evidence="2" id="KW-1185">Reference proteome</keyword>
<accession>A0A5C6CXT0</accession>
<gene>
    <name evidence="1" type="ORF">Pla144_19970</name>
</gene>
<dbReference type="Proteomes" id="UP000318437">
    <property type="component" value="Unassembled WGS sequence"/>
</dbReference>
<dbReference type="AlphaFoldDB" id="A0A5C6CXT0"/>
<evidence type="ECO:0000313" key="2">
    <source>
        <dbReference type="Proteomes" id="UP000318437"/>
    </source>
</evidence>
<organism evidence="1 2">
    <name type="scientific">Bythopirellula polymerisocia</name>
    <dbReference type="NCBI Taxonomy" id="2528003"/>
    <lineage>
        <taxon>Bacteria</taxon>
        <taxon>Pseudomonadati</taxon>
        <taxon>Planctomycetota</taxon>
        <taxon>Planctomycetia</taxon>
        <taxon>Pirellulales</taxon>
        <taxon>Lacipirellulaceae</taxon>
        <taxon>Bythopirellula</taxon>
    </lineage>
</organism>
<comment type="caution">
    <text evidence="1">The sequence shown here is derived from an EMBL/GenBank/DDBJ whole genome shotgun (WGS) entry which is preliminary data.</text>
</comment>
<dbReference type="OrthoDB" id="7507091at2"/>
<dbReference type="RefSeq" id="WP_146450403.1">
    <property type="nucleotide sequence ID" value="NZ_SJPS01000002.1"/>
</dbReference>
<protein>
    <recommendedName>
        <fullName evidence="3">PEP-CTERM protein-sorting domain-containing protein</fullName>
    </recommendedName>
</protein>
<dbReference type="EMBL" id="SJPS01000002">
    <property type="protein sequence ID" value="TWU28705.1"/>
    <property type="molecule type" value="Genomic_DNA"/>
</dbReference>
<proteinExistence type="predicted"/>
<sequence>MLFPFNHRRSQRVIVVVGLLSMLIVTFASSVWAQPTTIFLEDFNDDGDGTRYNLEGRYFADLNRLFTTVPGSVDGKPIIAAWETGDLLFDGTGAPARRATYFIESQTGDIVPNDPSGTYLTANGWNLTYAAIEWAADSTDPLDITFVVEGYFSGFFLRSFDEAFFNRLSAAGHNVTVQTHAAAAPASGSTDLVILASSRVSPASFDAAYKTLDIPVLTALFHNSADLGLADIRGENANGQTMIEIVDDLHPLAAGLPQGLVEVIDPSADRKRLGDITNGTIASGAHVVARRPGVEFGVPLDLTGYEGEGYLRSGRSFDPVAPNSGDPRAYEPLSAFDLSNVENPQLKIQLAATENFDEFENDYIRILGRDGDNPYETIAEFTQLNPNLVGPNGAILTTQFQDFTFDIPASLQDSPQFELRIETFLLKAVRLVGIDAVELIGEITSIPGDFDNDGDVDGRDFLVWQRGGSPGPDYAADLLAWQSNYGNPLSAATAVPEPTAATLFLLGLLLIDTRRRSSKPSAE</sequence>